<proteinExistence type="predicted"/>
<protein>
    <submittedName>
        <fullName evidence="2">Uncharacterized protein</fullName>
    </submittedName>
</protein>
<evidence type="ECO:0000313" key="3">
    <source>
        <dbReference type="Proteomes" id="UP000054560"/>
    </source>
</evidence>
<dbReference type="Proteomes" id="UP000054560">
    <property type="component" value="Unassembled WGS sequence"/>
</dbReference>
<dbReference type="GeneID" id="25912026"/>
<dbReference type="RefSeq" id="XP_014149864.1">
    <property type="nucleotide sequence ID" value="XM_014294389.1"/>
</dbReference>
<sequence>MSPEKRMDLSAKPVAADPNGLSVSIPYEDLSPEVQANHSPVLSPGHESPVLEGIIDPEAEDFHSDEVTELNKAVDVCTKQMKFAHTDHRTDDVSYYSNIIAIKQKRIDQLPQAQRGQDHRDNQKYK</sequence>
<dbReference type="EMBL" id="KQ243331">
    <property type="protein sequence ID" value="KNC75962.1"/>
    <property type="molecule type" value="Genomic_DNA"/>
</dbReference>
<evidence type="ECO:0000256" key="1">
    <source>
        <dbReference type="SAM" id="MobiDB-lite"/>
    </source>
</evidence>
<organism evidence="2 3">
    <name type="scientific">Sphaeroforma arctica JP610</name>
    <dbReference type="NCBI Taxonomy" id="667725"/>
    <lineage>
        <taxon>Eukaryota</taxon>
        <taxon>Ichthyosporea</taxon>
        <taxon>Ichthyophonida</taxon>
        <taxon>Sphaeroforma</taxon>
    </lineage>
</organism>
<gene>
    <name evidence="2" type="ORF">SARC_11522</name>
</gene>
<keyword evidence="3" id="KW-1185">Reference proteome</keyword>
<feature type="region of interest" description="Disordered" evidence="1">
    <location>
        <begin position="107"/>
        <end position="126"/>
    </location>
</feature>
<evidence type="ECO:0000313" key="2">
    <source>
        <dbReference type="EMBL" id="KNC75962.1"/>
    </source>
</evidence>
<dbReference type="AlphaFoldDB" id="A0A0L0FGR0"/>
<accession>A0A0L0FGR0</accession>
<name>A0A0L0FGR0_9EUKA</name>
<feature type="region of interest" description="Disordered" evidence="1">
    <location>
        <begin position="1"/>
        <end position="26"/>
    </location>
</feature>
<reference evidence="2 3" key="1">
    <citation type="submission" date="2011-02" db="EMBL/GenBank/DDBJ databases">
        <title>The Genome Sequence of Sphaeroforma arctica JP610.</title>
        <authorList>
            <consortium name="The Broad Institute Genome Sequencing Platform"/>
            <person name="Russ C."/>
            <person name="Cuomo C."/>
            <person name="Young S.K."/>
            <person name="Zeng Q."/>
            <person name="Gargeya S."/>
            <person name="Alvarado L."/>
            <person name="Berlin A."/>
            <person name="Chapman S.B."/>
            <person name="Chen Z."/>
            <person name="Freedman E."/>
            <person name="Gellesch M."/>
            <person name="Goldberg J."/>
            <person name="Griggs A."/>
            <person name="Gujja S."/>
            <person name="Heilman E."/>
            <person name="Heiman D."/>
            <person name="Howarth C."/>
            <person name="Mehta T."/>
            <person name="Neiman D."/>
            <person name="Pearson M."/>
            <person name="Roberts A."/>
            <person name="Saif S."/>
            <person name="Shea T."/>
            <person name="Shenoy N."/>
            <person name="Sisk P."/>
            <person name="Stolte C."/>
            <person name="Sykes S."/>
            <person name="White J."/>
            <person name="Yandava C."/>
            <person name="Burger G."/>
            <person name="Gray M.W."/>
            <person name="Holland P.W.H."/>
            <person name="King N."/>
            <person name="Lang F.B.F."/>
            <person name="Roger A.J."/>
            <person name="Ruiz-Trillo I."/>
            <person name="Haas B."/>
            <person name="Nusbaum C."/>
            <person name="Birren B."/>
        </authorList>
    </citation>
    <scope>NUCLEOTIDE SEQUENCE [LARGE SCALE GENOMIC DNA]</scope>
    <source>
        <strain evidence="2 3">JP610</strain>
    </source>
</reference>
<feature type="compositionally biased region" description="Basic and acidic residues" evidence="1">
    <location>
        <begin position="116"/>
        <end position="126"/>
    </location>
</feature>